<dbReference type="SUPFAM" id="SSF53383">
    <property type="entry name" value="PLP-dependent transferases"/>
    <property type="match status" value="1"/>
</dbReference>
<dbReference type="EMBL" id="BOPH01000051">
    <property type="protein sequence ID" value="GIJ68888.1"/>
    <property type="molecule type" value="Genomic_DNA"/>
</dbReference>
<proteinExistence type="predicted"/>
<dbReference type="Proteomes" id="UP000635606">
    <property type="component" value="Unassembled WGS sequence"/>
</dbReference>
<sequence>MLSEWDPQPGWLNTASYGLPPRRAFEALQAMLADWRTGRTSWEGWDTATQRSREAFGRLIKVDHVDVCVGAQVSQVLAPVAAGLAGRRFLVPAEEFTSNLFPWLVAGDVRTAPAAELADHVDSTVDVVAFSVVQSADGAVADYPAIVAAARAHGALVVVDATQACGWLPFDGSLADVVAAGAYKWLMAPRGSAFAYLAPGVRERFVPYAAGWYAGEDVHGSYYGEPMRLADSARRFDISPSWPVYAGTAPALEVIEEIGVAEINAHNVRLANRFRDGLGLPPGDSAITVVDVPGADERLRRAGIRAAVRAGRVRASFHIYTTDADVDAALEALTDG</sequence>
<dbReference type="PANTHER" id="PTHR43586">
    <property type="entry name" value="CYSTEINE DESULFURASE"/>
    <property type="match status" value="1"/>
</dbReference>
<dbReference type="Gene3D" id="3.90.1150.10">
    <property type="entry name" value="Aspartate Aminotransferase, domain 1"/>
    <property type="match status" value="1"/>
</dbReference>
<dbReference type="InterPro" id="IPR015421">
    <property type="entry name" value="PyrdxlP-dep_Trfase_major"/>
</dbReference>
<keyword evidence="3" id="KW-1185">Reference proteome</keyword>
<comment type="caution">
    <text evidence="2">The sequence shown here is derived from an EMBL/GenBank/DDBJ whole genome shotgun (WGS) entry which is preliminary data.</text>
</comment>
<dbReference type="RefSeq" id="WP_203928830.1">
    <property type="nucleotide sequence ID" value="NZ_BOPH01000051.1"/>
</dbReference>
<evidence type="ECO:0000259" key="1">
    <source>
        <dbReference type="Pfam" id="PF00266"/>
    </source>
</evidence>
<keyword evidence="2" id="KW-0032">Aminotransferase</keyword>
<name>A0A8J3ZVG6_9ACTN</name>
<feature type="domain" description="Aminotransferase class V" evidence="1">
    <location>
        <begin position="86"/>
        <end position="278"/>
    </location>
</feature>
<evidence type="ECO:0000313" key="3">
    <source>
        <dbReference type="Proteomes" id="UP000635606"/>
    </source>
</evidence>
<keyword evidence="2" id="KW-0808">Transferase</keyword>
<dbReference type="InterPro" id="IPR000192">
    <property type="entry name" value="Aminotrans_V_dom"/>
</dbReference>
<organism evidence="2 3">
    <name type="scientific">Virgisporangium ochraceum</name>
    <dbReference type="NCBI Taxonomy" id="65505"/>
    <lineage>
        <taxon>Bacteria</taxon>
        <taxon>Bacillati</taxon>
        <taxon>Actinomycetota</taxon>
        <taxon>Actinomycetes</taxon>
        <taxon>Micromonosporales</taxon>
        <taxon>Micromonosporaceae</taxon>
        <taxon>Virgisporangium</taxon>
    </lineage>
</organism>
<evidence type="ECO:0000313" key="2">
    <source>
        <dbReference type="EMBL" id="GIJ68888.1"/>
    </source>
</evidence>
<dbReference type="Pfam" id="PF00266">
    <property type="entry name" value="Aminotran_5"/>
    <property type="match status" value="1"/>
</dbReference>
<dbReference type="InterPro" id="IPR015422">
    <property type="entry name" value="PyrdxlP-dep_Trfase_small"/>
</dbReference>
<dbReference type="GO" id="GO:0008483">
    <property type="term" value="F:transaminase activity"/>
    <property type="evidence" value="ECO:0007669"/>
    <property type="project" value="UniProtKB-KW"/>
</dbReference>
<reference evidence="2" key="1">
    <citation type="submission" date="2021-01" db="EMBL/GenBank/DDBJ databases">
        <title>Whole genome shotgun sequence of Virgisporangium ochraceum NBRC 16418.</title>
        <authorList>
            <person name="Komaki H."/>
            <person name="Tamura T."/>
        </authorList>
    </citation>
    <scope>NUCLEOTIDE SEQUENCE</scope>
    <source>
        <strain evidence="2">NBRC 16418</strain>
    </source>
</reference>
<dbReference type="InterPro" id="IPR015424">
    <property type="entry name" value="PyrdxlP-dep_Trfase"/>
</dbReference>
<gene>
    <name evidence="2" type="ORF">Voc01_038050</name>
</gene>
<dbReference type="Gene3D" id="3.40.640.10">
    <property type="entry name" value="Type I PLP-dependent aspartate aminotransferase-like (Major domain)"/>
    <property type="match status" value="1"/>
</dbReference>
<accession>A0A8J3ZVG6</accession>
<dbReference type="AlphaFoldDB" id="A0A8J3ZVG6"/>
<protein>
    <submittedName>
        <fullName evidence="2">Aminotransferase class V</fullName>
    </submittedName>
</protein>
<dbReference type="PANTHER" id="PTHR43586:SF21">
    <property type="entry name" value="PYRIDOXAL PHOSPHATE (PLP)-DEPENDENT ASPARTATE AMINOTRANSFERASE SUPERFAMILY"/>
    <property type="match status" value="1"/>
</dbReference>